<dbReference type="OrthoDB" id="7183688at2"/>
<sequence>MASRKTLNANNLEALGAPRLAELLLEIIAGDAVAKRHLRLALADSVGPAELAQEVRKRLTTIGKSRSFVGWEKKGALIKDLEAQLDAIVERIAPVDPGLGLDLLWRFMSLARSIFERCDDSSGRIGDLFHYALGKLGPIAKSANPAPDKLADQAYDALVANDYGQYDGLIEILAPALGEHGLSHLKERMIELSNTRVQRSPEGQREVIAYGMGGPIYADDMAERSRVMTVQLALQAIADAQGDVDAFIAQYDETTRRVPKIAADIAQRLIAADRAQDALDTIEAAEHRRRGWPDFDWEDARIAALEAVGRSEDAQAARWSIFERALSASHLKAYLKHLDDDLDAEEQALDQARRHPDVLQALAFLKNWPDLDRAARFVIERADEIDGDFYEILSPAAEALASRSPLAATLLLRAMIDFTLVNARSKRYKHAARHLEECARLASTIDDYQGFETHADYDSRIRDKHRRKTSFYRLIE</sequence>
<dbReference type="Proteomes" id="UP000285123">
    <property type="component" value="Unassembled WGS sequence"/>
</dbReference>
<accession>A0A423PRG3</accession>
<dbReference type="Pfam" id="PF21810">
    <property type="entry name" value="DUF6880"/>
    <property type="match status" value="1"/>
</dbReference>
<dbReference type="AlphaFoldDB" id="A0A423PRG3"/>
<protein>
    <submittedName>
        <fullName evidence="1">Uncharacterized protein</fullName>
    </submittedName>
</protein>
<reference evidence="1 2" key="1">
    <citation type="submission" date="2013-10" db="EMBL/GenBank/DDBJ databases">
        <title>Salinisphaera halophila YIM 95161 Genome Sequencing.</title>
        <authorList>
            <person name="Lai Q."/>
            <person name="Li C."/>
            <person name="Shao Z."/>
        </authorList>
    </citation>
    <scope>NUCLEOTIDE SEQUENCE [LARGE SCALE GENOMIC DNA]</scope>
    <source>
        <strain evidence="1 2">YIM 95161</strain>
    </source>
</reference>
<comment type="caution">
    <text evidence="1">The sequence shown here is derived from an EMBL/GenBank/DDBJ whole genome shotgun (WGS) entry which is preliminary data.</text>
</comment>
<evidence type="ECO:0000313" key="1">
    <source>
        <dbReference type="EMBL" id="ROO28173.1"/>
    </source>
</evidence>
<evidence type="ECO:0000313" key="2">
    <source>
        <dbReference type="Proteomes" id="UP000285123"/>
    </source>
</evidence>
<dbReference type="InterPro" id="IPR049245">
    <property type="entry name" value="DUF6880"/>
</dbReference>
<dbReference type="EMBL" id="AYKF01000088">
    <property type="protein sequence ID" value="ROO28173.1"/>
    <property type="molecule type" value="Genomic_DNA"/>
</dbReference>
<proteinExistence type="predicted"/>
<name>A0A423PRG3_9GAMM</name>
<dbReference type="RefSeq" id="WP_123591329.1">
    <property type="nucleotide sequence ID" value="NZ_AYKF01000088.1"/>
</dbReference>
<gene>
    <name evidence="1" type="ORF">SAHL_10295</name>
</gene>
<organism evidence="1 2">
    <name type="scientific">Salinisphaera orenii YIM 95161</name>
    <dbReference type="NCBI Taxonomy" id="1051139"/>
    <lineage>
        <taxon>Bacteria</taxon>
        <taxon>Pseudomonadati</taxon>
        <taxon>Pseudomonadota</taxon>
        <taxon>Gammaproteobacteria</taxon>
        <taxon>Salinisphaerales</taxon>
        <taxon>Salinisphaeraceae</taxon>
        <taxon>Salinisphaera</taxon>
    </lineage>
</organism>